<organism evidence="1 2">
    <name type="scientific">Hymenolepis diminuta</name>
    <name type="common">Rat tapeworm</name>
    <dbReference type="NCBI Taxonomy" id="6216"/>
    <lineage>
        <taxon>Eukaryota</taxon>
        <taxon>Metazoa</taxon>
        <taxon>Spiralia</taxon>
        <taxon>Lophotrochozoa</taxon>
        <taxon>Platyhelminthes</taxon>
        <taxon>Cestoda</taxon>
        <taxon>Eucestoda</taxon>
        <taxon>Cyclophyllidea</taxon>
        <taxon>Hymenolepididae</taxon>
        <taxon>Hymenolepis</taxon>
    </lineage>
</organism>
<accession>A0A564Z818</accession>
<dbReference type="EMBL" id="CABIJS010000666">
    <property type="protein sequence ID" value="VUZ55008.1"/>
    <property type="molecule type" value="Genomic_DNA"/>
</dbReference>
<dbReference type="AlphaFoldDB" id="A0A564Z818"/>
<keyword evidence="2" id="KW-1185">Reference proteome</keyword>
<name>A0A564Z818_HYMDI</name>
<gene>
    <name evidence="1" type="ORF">WMSIL1_LOCUS12771</name>
</gene>
<proteinExistence type="predicted"/>
<reference evidence="1 2" key="1">
    <citation type="submission" date="2019-07" db="EMBL/GenBank/DDBJ databases">
        <authorList>
            <person name="Jastrzebski P J."/>
            <person name="Paukszto L."/>
            <person name="Jastrzebski P J."/>
        </authorList>
    </citation>
    <scope>NUCLEOTIDE SEQUENCE [LARGE SCALE GENOMIC DNA]</scope>
    <source>
        <strain evidence="1 2">WMS-il1</strain>
    </source>
</reference>
<protein>
    <submittedName>
        <fullName evidence="1">Uncharacterized protein</fullName>
    </submittedName>
</protein>
<evidence type="ECO:0000313" key="2">
    <source>
        <dbReference type="Proteomes" id="UP000321570"/>
    </source>
</evidence>
<evidence type="ECO:0000313" key="1">
    <source>
        <dbReference type="EMBL" id="VUZ55008.1"/>
    </source>
</evidence>
<sequence length="84" mass="9464">MSKRVHRFLPFSLTTSLHLKAHLRSCSHASLPKAVFVFHTETTHPGQLRTPTRPLHVLSSSARFPLSLSTPGSLLYNCCWLLLK</sequence>
<dbReference type="Proteomes" id="UP000321570">
    <property type="component" value="Unassembled WGS sequence"/>
</dbReference>